<evidence type="ECO:0000256" key="1">
    <source>
        <dbReference type="SAM" id="MobiDB-lite"/>
    </source>
</evidence>
<dbReference type="OrthoDB" id="4721035at2759"/>
<accession>A0A2G5HNP5</accession>
<organism evidence="3 5">
    <name type="scientific">Cercospora beticola</name>
    <name type="common">Sugarbeet leaf spot fungus</name>
    <dbReference type="NCBI Taxonomy" id="122368"/>
    <lineage>
        <taxon>Eukaryota</taxon>
        <taxon>Fungi</taxon>
        <taxon>Dikarya</taxon>
        <taxon>Ascomycota</taxon>
        <taxon>Pezizomycotina</taxon>
        <taxon>Dothideomycetes</taxon>
        <taxon>Dothideomycetidae</taxon>
        <taxon>Mycosphaerellales</taxon>
        <taxon>Mycosphaerellaceae</taxon>
        <taxon>Cercospora</taxon>
    </lineage>
</organism>
<evidence type="ECO:0000313" key="3">
    <source>
        <dbReference type="EMBL" id="PIA94165.1"/>
    </source>
</evidence>
<dbReference type="EMBL" id="CP134189">
    <property type="protein sequence ID" value="WPB05275.1"/>
    <property type="molecule type" value="Genomic_DNA"/>
</dbReference>
<feature type="transmembrane region" description="Helical" evidence="2">
    <location>
        <begin position="805"/>
        <end position="825"/>
    </location>
</feature>
<reference evidence="3 5" key="1">
    <citation type="submission" date="2015-10" db="EMBL/GenBank/DDBJ databases">
        <title>The cercosporin biosynthetic gene cluster was horizontally transferred to several fungal lineages and shown to be expanded in Cercospora beticola based on microsynteny with recipient genomes.</title>
        <authorList>
            <person name="De Jonge R."/>
            <person name="Ebert M.K."/>
            <person name="Suttle J.C."/>
            <person name="Jurick Ii W.M."/>
            <person name="Secor G.A."/>
            <person name="Thomma B.P."/>
            <person name="Van De Peer Y."/>
            <person name="Bolton M.D."/>
        </authorList>
    </citation>
    <scope>NUCLEOTIDE SEQUENCE [LARGE SCALE GENOMIC DNA]</scope>
    <source>
        <strain evidence="3 5">09-40</strain>
    </source>
</reference>
<keyword evidence="2" id="KW-0472">Membrane</keyword>
<keyword evidence="6" id="KW-1185">Reference proteome</keyword>
<sequence>MSTPDRAEQRGLLNDASPIPAAGPTSPTVTSPRHRPGYQRVPTVSFSDTPPTEATTAMAAEEEKISARHSNDNTRRNHGLGIISGGTRDHQADITPATPQQSASARNSSRMDQSYTPYSASSSAAMTGSTKFEESFDISYDPKHHASRTSLQSGAPSIYAKSDAGLLSVRTAYNEFAPHNHCPSKKSYKHGRFSNWISMTILTLAIFATVFSLIFLIIAIKGPKYGRKIRNGGSLTPSSAAFLTSFFAKLIELSFVTVVVAFIGQALARRAFKLERARGITLAELNMRAWILQPGTMLTQWESVKYAGISFLGIVSFLAALFAILYTSAATALVQPQLVLPKFESKLLQGMVKSSYANPNYIAENCKTPIKSAYDTEFGDASRDASMTTCLQIEYAANAFSNFHTYLATWRDHALGYGNATDDLRTRPPGYAQFNGNTTVAAPWIEHRNVTQDAYKGYIINNVTMAMPHMGIVQAAIDPANDIMQPSEVQGALYNIRASVPSPMVNVLCLTMDETMLQPFVYTLWEGRNESACDEDTWESNGAWPRCADFSGTSPDLTNRTGWDEKLQDIFHWGPEWGPNNFPPVFPRLPSDYNTLLNDTIGLSATWGATSIYLLLKGGPKDANGNPTEIPGGPNGTTTQGKNYALCQLKAGLTPNCVSSYNASISGGSMEAVCESGDSLEYIRSEPTALQGNATLSKDWVNIGGEWARSLSLNAGLNNGNASNARLLSQLIVTTETLSKALPSTAEALAVLAGNTLLQGSMDTPFTMFWNYTDAVIDGSPQYFNASVRIQQYASGGSAALQKPFYVVLVAVFVINAAILAYFLCHRDWYTDFSEPVHLFSLAVNSPPSYELAGSCGSGPSGEMYKTSWKMHRDGEHFYVDSQKQTGSTTMEVDSPRFSRRRLTQTFEMGSPIVGKLKDRFSRQSFT</sequence>
<dbReference type="Proteomes" id="UP001302367">
    <property type="component" value="Chromosome 6"/>
</dbReference>
<name>A0A2G5HNP5_CERBT</name>
<feature type="transmembrane region" description="Helical" evidence="2">
    <location>
        <begin position="196"/>
        <end position="220"/>
    </location>
</feature>
<reference evidence="4 6" key="2">
    <citation type="submission" date="2023-09" db="EMBL/GenBank/DDBJ databases">
        <title>Complete-Gapless Cercospora beticola genome.</title>
        <authorList>
            <person name="Wyatt N.A."/>
            <person name="Spanner R.E."/>
            <person name="Bolton M.D."/>
        </authorList>
    </citation>
    <scope>NUCLEOTIDE SEQUENCE [LARGE SCALE GENOMIC DNA]</scope>
    <source>
        <strain evidence="4">Cb09-40</strain>
    </source>
</reference>
<proteinExistence type="predicted"/>
<dbReference type="AlphaFoldDB" id="A0A2G5HNP5"/>
<evidence type="ECO:0000313" key="4">
    <source>
        <dbReference type="EMBL" id="WPB05275.1"/>
    </source>
</evidence>
<protein>
    <submittedName>
        <fullName evidence="3">Uncharacterized protein</fullName>
    </submittedName>
</protein>
<keyword evidence="2" id="KW-1133">Transmembrane helix</keyword>
<evidence type="ECO:0000256" key="2">
    <source>
        <dbReference type="SAM" id="Phobius"/>
    </source>
</evidence>
<evidence type="ECO:0000313" key="5">
    <source>
        <dbReference type="Proteomes" id="UP000230605"/>
    </source>
</evidence>
<feature type="compositionally biased region" description="Polar residues" evidence="1">
    <location>
        <begin position="97"/>
        <end position="118"/>
    </location>
</feature>
<evidence type="ECO:0000313" key="6">
    <source>
        <dbReference type="Proteomes" id="UP001302367"/>
    </source>
</evidence>
<dbReference type="Proteomes" id="UP000230605">
    <property type="component" value="Chromosome 6"/>
</dbReference>
<feature type="transmembrane region" description="Helical" evidence="2">
    <location>
        <begin position="306"/>
        <end position="326"/>
    </location>
</feature>
<dbReference type="EMBL" id="LKMD01000104">
    <property type="protein sequence ID" value="PIA94165.1"/>
    <property type="molecule type" value="Genomic_DNA"/>
</dbReference>
<keyword evidence="2" id="KW-0812">Transmembrane</keyword>
<feature type="transmembrane region" description="Helical" evidence="2">
    <location>
        <begin position="240"/>
        <end position="268"/>
    </location>
</feature>
<feature type="compositionally biased region" description="Basic and acidic residues" evidence="1">
    <location>
        <begin position="61"/>
        <end position="75"/>
    </location>
</feature>
<feature type="compositionally biased region" description="Low complexity" evidence="1">
    <location>
        <begin position="49"/>
        <end position="59"/>
    </location>
</feature>
<feature type="region of interest" description="Disordered" evidence="1">
    <location>
        <begin position="1"/>
        <end position="123"/>
    </location>
</feature>
<gene>
    <name evidence="3" type="ORF">CB0940_08693</name>
    <name evidence="4" type="ORF">RHO25_009927</name>
</gene>